<sequence>MFRPPYDDLAFGFDPVLAMVVIFFFLFVVLVIWLRREDKREGYPADTAGAFSSVRLLPNWIGMPGRKVFHRPHGNPPVSTPRREPLRESGARPPRAARGRPFRPVLDGLKEGVGPASWQNREEKPDLDRKGRPKIIPLSSNAEYFVAEGDPDPRGWLVRGADFAVAGEVKDLWFNRAEFFLRYLDVELEEGGRRLVPLFFTITKPRRGEILVPHLPADRFRDAPTLASPDRITMREEDRVNAFFAGAAFYGKNPRGGDLRL</sequence>
<evidence type="ECO:0000256" key="1">
    <source>
        <dbReference type="SAM" id="MobiDB-lite"/>
    </source>
</evidence>
<dbReference type="SUPFAM" id="SSF81490">
    <property type="entry name" value="Photosystem II reaction centre subunit H, transmembrane region"/>
    <property type="match status" value="1"/>
</dbReference>
<comment type="caution">
    <text evidence="4">The sequence shown here is derived from an EMBL/GenBank/DDBJ whole genome shotgun (WGS) entry which is preliminary data.</text>
</comment>
<evidence type="ECO:0000313" key="4">
    <source>
        <dbReference type="EMBL" id="PRY92041.1"/>
    </source>
</evidence>
<dbReference type="NCBIfam" id="TIGR01150">
    <property type="entry name" value="puhA"/>
    <property type="match status" value="1"/>
</dbReference>
<keyword evidence="2" id="KW-1133">Transmembrane helix</keyword>
<dbReference type="AlphaFoldDB" id="A0A2T0WZC8"/>
<gene>
    <name evidence="4" type="ORF">BCF33_2734</name>
</gene>
<dbReference type="InterPro" id="IPR037097">
    <property type="entry name" value="Photo_RC_H_N_sf"/>
</dbReference>
<evidence type="ECO:0000313" key="5">
    <source>
        <dbReference type="Proteomes" id="UP000238801"/>
    </source>
</evidence>
<dbReference type="Pfam" id="PF03967">
    <property type="entry name" value="PRCH"/>
    <property type="match status" value="1"/>
</dbReference>
<feature type="compositionally biased region" description="Basic and acidic residues" evidence="1">
    <location>
        <begin position="81"/>
        <end position="90"/>
    </location>
</feature>
<feature type="compositionally biased region" description="Basic and acidic residues" evidence="1">
    <location>
        <begin position="120"/>
        <end position="130"/>
    </location>
</feature>
<dbReference type="GO" id="GO:0030077">
    <property type="term" value="C:plasma membrane light-harvesting complex"/>
    <property type="evidence" value="ECO:0007669"/>
    <property type="project" value="InterPro"/>
</dbReference>
<keyword evidence="2" id="KW-0472">Membrane</keyword>
<dbReference type="SUPFAM" id="SSF50346">
    <property type="entry name" value="PRC-barrel domain"/>
    <property type="match status" value="1"/>
</dbReference>
<evidence type="ECO:0000259" key="3">
    <source>
        <dbReference type="Pfam" id="PF03967"/>
    </source>
</evidence>
<proteinExistence type="predicted"/>
<keyword evidence="2" id="KW-0812">Transmembrane</keyword>
<dbReference type="EMBL" id="PVTT01000003">
    <property type="protein sequence ID" value="PRY92041.1"/>
    <property type="molecule type" value="Genomic_DNA"/>
</dbReference>
<accession>A0A2T0WZC8</accession>
<dbReference type="InterPro" id="IPR011033">
    <property type="entry name" value="PRC_barrel-like_sf"/>
</dbReference>
<dbReference type="RefSeq" id="WP_106161758.1">
    <property type="nucleotide sequence ID" value="NZ_PVTT01000003.1"/>
</dbReference>
<dbReference type="GO" id="GO:0019684">
    <property type="term" value="P:photosynthesis, light reaction"/>
    <property type="evidence" value="ECO:0007669"/>
    <property type="project" value="InterPro"/>
</dbReference>
<dbReference type="InterPro" id="IPR015810">
    <property type="entry name" value="Photo_RC_H_N"/>
</dbReference>
<feature type="domain" description="Photosynthetic reaction centre H subunit N-terminal" evidence="3">
    <location>
        <begin position="19"/>
        <end position="139"/>
    </location>
</feature>
<feature type="transmembrane region" description="Helical" evidence="2">
    <location>
        <begin position="16"/>
        <end position="34"/>
    </location>
</feature>
<dbReference type="InterPro" id="IPR005652">
    <property type="entry name" value="Photo_RC_H"/>
</dbReference>
<keyword evidence="5" id="KW-1185">Reference proteome</keyword>
<name>A0A2T0WZC8_9RHOB</name>
<reference evidence="4 5" key="1">
    <citation type="submission" date="2018-03" db="EMBL/GenBank/DDBJ databases">
        <title>Genomic Encyclopedia of Archaeal and Bacterial Type Strains, Phase II (KMG-II): from individual species to whole genera.</title>
        <authorList>
            <person name="Goeker M."/>
        </authorList>
    </citation>
    <scope>NUCLEOTIDE SEQUENCE [LARGE SCALE GENOMIC DNA]</scope>
    <source>
        <strain evidence="4 5">DSM 29318</strain>
    </source>
</reference>
<evidence type="ECO:0000256" key="2">
    <source>
        <dbReference type="SAM" id="Phobius"/>
    </source>
</evidence>
<dbReference type="Proteomes" id="UP000238801">
    <property type="component" value="Unassembled WGS sequence"/>
</dbReference>
<dbReference type="InterPro" id="IPR014747">
    <property type="entry name" value="Bac_photo_RC_H_C"/>
</dbReference>
<feature type="region of interest" description="Disordered" evidence="1">
    <location>
        <begin position="69"/>
        <end position="133"/>
    </location>
</feature>
<dbReference type="OrthoDB" id="8557487at2"/>
<dbReference type="Gene3D" id="3.90.50.10">
    <property type="entry name" value="Photosynthetic Reaction Center, subunit H, domain 2"/>
    <property type="match status" value="1"/>
</dbReference>
<dbReference type="Gene3D" id="4.10.540.10">
    <property type="entry name" value="Photosynthetic reaction centre, H subunit, N-terminal domain"/>
    <property type="match status" value="1"/>
</dbReference>
<organism evidence="4 5">
    <name type="scientific">Hasllibacter halocynthiae</name>
    <dbReference type="NCBI Taxonomy" id="595589"/>
    <lineage>
        <taxon>Bacteria</taxon>
        <taxon>Pseudomonadati</taxon>
        <taxon>Pseudomonadota</taxon>
        <taxon>Alphaproteobacteria</taxon>
        <taxon>Rhodobacterales</taxon>
        <taxon>Roseobacteraceae</taxon>
        <taxon>Hasllibacter</taxon>
    </lineage>
</organism>
<protein>
    <submittedName>
        <fullName evidence="4">Photosynthetic reaction center H subunit</fullName>
    </submittedName>
</protein>